<sequence length="328" mass="34932">MFLQSCSSSDGNKDVRTAPVNNPASISDFPVKIGAPYDVNGTKYVPQDVANYDEVGYASYYGEELAGRPTANGEIFNPNYISAAHKTLPLPSYVEVTSLETGRTILVRINDRGPFANDRLIDLSQGAARQLGITSAGVAGVRVRKVNPPEQEKAVLRQGAQITQRLDTPESLLRILRDNLNKLPKPVPVKRASVAPAPAAAPAGANGTARNNVAGAPYARPSAQNNKPASQNRQGRFVVENGKGQPSQPAPASAATQASSGYVVQIGSFSSRSRAEALARKTGAKTMVDSSGKLYRVRFGPYSSEAEAQGKLESIRQQGYSGAKLYRE</sequence>
<dbReference type="EMBL" id="CP018154">
    <property type="protein sequence ID" value="APG63696.1"/>
    <property type="molecule type" value="Genomic_DNA"/>
</dbReference>
<evidence type="ECO:0000313" key="9">
    <source>
        <dbReference type="Proteomes" id="UP000242561"/>
    </source>
</evidence>
<evidence type="ECO:0000256" key="3">
    <source>
        <dbReference type="ARBA" id="ARBA00023316"/>
    </source>
</evidence>
<keyword evidence="3 4" id="KW-0961">Cell wall biogenesis/degradation</keyword>
<evidence type="ECO:0000256" key="1">
    <source>
        <dbReference type="ARBA" id="ARBA00022729"/>
    </source>
</evidence>
<feature type="region of interest" description="Disordered" evidence="6">
    <location>
        <begin position="1"/>
        <end position="21"/>
    </location>
</feature>
<evidence type="ECO:0000256" key="5">
    <source>
        <dbReference type="RuleBase" id="RU003495"/>
    </source>
</evidence>
<evidence type="ECO:0000259" key="7">
    <source>
        <dbReference type="PROSITE" id="PS51724"/>
    </source>
</evidence>
<dbReference type="InterPro" id="IPR036908">
    <property type="entry name" value="RlpA-like_sf"/>
</dbReference>
<feature type="compositionally biased region" description="Polar residues" evidence="6">
    <location>
        <begin position="1"/>
        <end position="10"/>
    </location>
</feature>
<evidence type="ECO:0000256" key="2">
    <source>
        <dbReference type="ARBA" id="ARBA00023239"/>
    </source>
</evidence>
<dbReference type="InterPro" id="IPR036680">
    <property type="entry name" value="SPOR-like_sf"/>
</dbReference>
<dbReference type="InterPro" id="IPR009009">
    <property type="entry name" value="RlpA-like_DPBB"/>
</dbReference>
<dbReference type="KEGG" id="sphl:LPB140_07735"/>
<feature type="domain" description="SPOR" evidence="7">
    <location>
        <begin position="256"/>
        <end position="328"/>
    </location>
</feature>
<dbReference type="InterPro" id="IPR012997">
    <property type="entry name" value="RplA"/>
</dbReference>
<evidence type="ECO:0000313" key="8">
    <source>
        <dbReference type="EMBL" id="APG63696.1"/>
    </source>
</evidence>
<comment type="function">
    <text evidence="4">Lytic transglycosylase with a strong preference for naked glycan strands that lack stem peptides.</text>
</comment>
<dbReference type="Gene3D" id="3.30.70.1070">
    <property type="entry name" value="Sporulation related repeat"/>
    <property type="match status" value="1"/>
</dbReference>
<dbReference type="HAMAP" id="MF_02071">
    <property type="entry name" value="RlpA"/>
    <property type="match status" value="1"/>
</dbReference>
<evidence type="ECO:0000256" key="6">
    <source>
        <dbReference type="SAM" id="MobiDB-lite"/>
    </source>
</evidence>
<dbReference type="SUPFAM" id="SSF50685">
    <property type="entry name" value="Barwin-like endoglucanases"/>
    <property type="match status" value="1"/>
</dbReference>
<keyword evidence="9" id="KW-1185">Reference proteome</keyword>
<dbReference type="Pfam" id="PF05036">
    <property type="entry name" value="SPOR"/>
    <property type="match status" value="1"/>
</dbReference>
<dbReference type="GO" id="GO:0071555">
    <property type="term" value="P:cell wall organization"/>
    <property type="evidence" value="ECO:0007669"/>
    <property type="project" value="UniProtKB-KW"/>
</dbReference>
<dbReference type="EC" id="4.2.2.-" evidence="4"/>
<dbReference type="NCBIfam" id="TIGR00413">
    <property type="entry name" value="rlpA"/>
    <property type="match status" value="1"/>
</dbReference>
<dbReference type="GO" id="GO:0042834">
    <property type="term" value="F:peptidoglycan binding"/>
    <property type="evidence" value="ECO:0007669"/>
    <property type="project" value="InterPro"/>
</dbReference>
<dbReference type="GO" id="GO:0008932">
    <property type="term" value="F:lytic endotransglycosylase activity"/>
    <property type="evidence" value="ECO:0007669"/>
    <property type="project" value="UniProtKB-UniRule"/>
</dbReference>
<name>A0A1L3JEZ0_9SPHN</name>
<dbReference type="SUPFAM" id="SSF110997">
    <property type="entry name" value="Sporulation related repeat"/>
    <property type="match status" value="1"/>
</dbReference>
<dbReference type="Gene3D" id="2.40.40.10">
    <property type="entry name" value="RlpA-like domain"/>
    <property type="match status" value="1"/>
</dbReference>
<protein>
    <recommendedName>
        <fullName evidence="4">Endolytic peptidoglycan transglycosylase RlpA</fullName>
        <ecNumber evidence="4">4.2.2.-</ecNumber>
    </recommendedName>
</protein>
<dbReference type="InterPro" id="IPR007730">
    <property type="entry name" value="SPOR-like_dom"/>
</dbReference>
<dbReference type="STRING" id="1913578.LPB140_07735"/>
<dbReference type="GO" id="GO:0000270">
    <property type="term" value="P:peptidoglycan metabolic process"/>
    <property type="evidence" value="ECO:0007669"/>
    <property type="project" value="UniProtKB-UniRule"/>
</dbReference>
<keyword evidence="1" id="KW-0732">Signal</keyword>
<dbReference type="PROSITE" id="PS51724">
    <property type="entry name" value="SPOR"/>
    <property type="match status" value="1"/>
</dbReference>
<dbReference type="PANTHER" id="PTHR34183">
    <property type="entry name" value="ENDOLYTIC PEPTIDOGLYCAN TRANSGLYCOSYLASE RLPA"/>
    <property type="match status" value="1"/>
</dbReference>
<evidence type="ECO:0000256" key="4">
    <source>
        <dbReference type="HAMAP-Rule" id="MF_02071"/>
    </source>
</evidence>
<feature type="compositionally biased region" description="Polar residues" evidence="6">
    <location>
        <begin position="222"/>
        <end position="232"/>
    </location>
</feature>
<feature type="region of interest" description="Disordered" evidence="6">
    <location>
        <begin position="199"/>
        <end position="232"/>
    </location>
</feature>
<gene>
    <name evidence="4" type="primary">rlpA</name>
    <name evidence="8" type="ORF">LPB140_07735</name>
</gene>
<reference evidence="8 9" key="1">
    <citation type="submission" date="2016-11" db="EMBL/GenBank/DDBJ databases">
        <title>Sphingorhabdus sp. LPB0140, isolated from marine environment.</title>
        <authorList>
            <person name="Kim E."/>
            <person name="Yi H."/>
        </authorList>
    </citation>
    <scope>NUCLEOTIDE SEQUENCE [LARGE SCALE GENOMIC DNA]</scope>
    <source>
        <strain evidence="8 9">LPB0140</strain>
    </source>
</reference>
<organism evidence="8 9">
    <name type="scientific">Sphingorhabdus lutea</name>
    <dbReference type="NCBI Taxonomy" id="1913578"/>
    <lineage>
        <taxon>Bacteria</taxon>
        <taxon>Pseudomonadati</taxon>
        <taxon>Pseudomonadota</taxon>
        <taxon>Alphaproteobacteria</taxon>
        <taxon>Sphingomonadales</taxon>
        <taxon>Sphingomonadaceae</taxon>
        <taxon>Sphingorhabdus</taxon>
    </lineage>
</organism>
<dbReference type="Pfam" id="PF03330">
    <property type="entry name" value="DPBB_1"/>
    <property type="match status" value="1"/>
</dbReference>
<dbReference type="InterPro" id="IPR034718">
    <property type="entry name" value="RlpA"/>
</dbReference>
<dbReference type="CDD" id="cd22268">
    <property type="entry name" value="DPBB_RlpA-like"/>
    <property type="match status" value="1"/>
</dbReference>
<dbReference type="PANTHER" id="PTHR34183:SF1">
    <property type="entry name" value="ENDOLYTIC PEPTIDOGLYCAN TRANSGLYCOSYLASE RLPA"/>
    <property type="match status" value="1"/>
</dbReference>
<comment type="similarity">
    <text evidence="4 5">Belongs to the RlpA family.</text>
</comment>
<keyword evidence="2 4" id="KW-0456">Lyase</keyword>
<dbReference type="AlphaFoldDB" id="A0A1L3JEZ0"/>
<accession>A0A1L3JEZ0</accession>
<proteinExistence type="inferred from homology"/>
<dbReference type="Proteomes" id="UP000242561">
    <property type="component" value="Chromosome"/>
</dbReference>